<proteinExistence type="predicted"/>
<dbReference type="AlphaFoldDB" id="A0A5J5BFT9"/>
<name>A0A5J5BFT9_9ASTE</name>
<evidence type="ECO:0000313" key="1">
    <source>
        <dbReference type="EMBL" id="KAA8540031.1"/>
    </source>
</evidence>
<reference evidence="1 2" key="1">
    <citation type="submission" date="2019-09" db="EMBL/GenBank/DDBJ databases">
        <title>A chromosome-level genome assembly of the Chinese tupelo Nyssa sinensis.</title>
        <authorList>
            <person name="Yang X."/>
            <person name="Kang M."/>
            <person name="Yang Y."/>
            <person name="Xiong H."/>
            <person name="Wang M."/>
            <person name="Zhang Z."/>
            <person name="Wang Z."/>
            <person name="Wu H."/>
            <person name="Ma T."/>
            <person name="Liu J."/>
            <person name="Xi Z."/>
        </authorList>
    </citation>
    <scope>NUCLEOTIDE SEQUENCE [LARGE SCALE GENOMIC DNA]</scope>
    <source>
        <strain evidence="1">J267</strain>
        <tissue evidence="1">Leaf</tissue>
    </source>
</reference>
<evidence type="ECO:0000313" key="2">
    <source>
        <dbReference type="Proteomes" id="UP000325577"/>
    </source>
</evidence>
<gene>
    <name evidence="1" type="ORF">F0562_026723</name>
</gene>
<keyword evidence="2" id="KW-1185">Reference proteome</keyword>
<organism evidence="1 2">
    <name type="scientific">Nyssa sinensis</name>
    <dbReference type="NCBI Taxonomy" id="561372"/>
    <lineage>
        <taxon>Eukaryota</taxon>
        <taxon>Viridiplantae</taxon>
        <taxon>Streptophyta</taxon>
        <taxon>Embryophyta</taxon>
        <taxon>Tracheophyta</taxon>
        <taxon>Spermatophyta</taxon>
        <taxon>Magnoliopsida</taxon>
        <taxon>eudicotyledons</taxon>
        <taxon>Gunneridae</taxon>
        <taxon>Pentapetalae</taxon>
        <taxon>asterids</taxon>
        <taxon>Cornales</taxon>
        <taxon>Nyssaceae</taxon>
        <taxon>Nyssa</taxon>
    </lineage>
</organism>
<accession>A0A5J5BFT9</accession>
<dbReference type="Proteomes" id="UP000325577">
    <property type="component" value="Linkage Group LG14"/>
</dbReference>
<sequence length="119" mass="13924">MGTIFRDLRDPNICWSPCLSLHGDTSEFVDVYWSAQKAWLSSWEIPELEIAWNLLVVLQLRLDLEHMPPCLSLLFEPNDLPFYEATGATIYLRMTSYRFHSIKHIPDALIRTGSRKEER</sequence>
<dbReference type="EMBL" id="CM018037">
    <property type="protein sequence ID" value="KAA8540031.1"/>
    <property type="molecule type" value="Genomic_DNA"/>
</dbReference>
<protein>
    <submittedName>
        <fullName evidence="1">Uncharacterized protein</fullName>
    </submittedName>
</protein>